<dbReference type="EMBL" id="CP009334">
    <property type="protein sequence ID" value="AJG73908.1"/>
    <property type="molecule type" value="Genomic_DNA"/>
</dbReference>
<dbReference type="CDD" id="cd00093">
    <property type="entry name" value="HTH_XRE"/>
    <property type="match status" value="1"/>
</dbReference>
<dbReference type="AlphaFoldDB" id="A0A0B5NP49"/>
<evidence type="ECO:0000313" key="3">
    <source>
        <dbReference type="EMBL" id="MDR4174634.1"/>
    </source>
</evidence>
<evidence type="ECO:0000313" key="2">
    <source>
        <dbReference type="EMBL" id="AJG73908.1"/>
    </source>
</evidence>
<dbReference type="Gene3D" id="1.10.260.40">
    <property type="entry name" value="lambda repressor-like DNA-binding domains"/>
    <property type="match status" value="1"/>
</dbReference>
<dbReference type="Proteomes" id="UP000031876">
    <property type="component" value="Plasmid 2"/>
</dbReference>
<dbReference type="InterPro" id="IPR001387">
    <property type="entry name" value="Cro/C1-type_HTH"/>
</dbReference>
<dbReference type="KEGG" id="btw:BF38_6064"/>
<dbReference type="Pfam" id="PF01381">
    <property type="entry name" value="HTH_3"/>
    <property type="match status" value="1"/>
</dbReference>
<dbReference type="GO" id="GO:0003677">
    <property type="term" value="F:DNA binding"/>
    <property type="evidence" value="ECO:0007669"/>
    <property type="project" value="InterPro"/>
</dbReference>
<evidence type="ECO:0000259" key="1">
    <source>
        <dbReference type="PROSITE" id="PS50943"/>
    </source>
</evidence>
<reference evidence="4 6" key="3">
    <citation type="submission" date="2020-05" db="EMBL/GenBank/DDBJ databases">
        <title>FDA dAtabase for Regulatory Grade micrObial Sequences (FDA-ARGOS): Supporting development and validation of Infectious Disease Dx tests.</title>
        <authorList>
            <person name="Nelson B."/>
            <person name="Plummer A."/>
            <person name="Tallon L."/>
            <person name="Sadzewicz L."/>
            <person name="Zhao X."/>
            <person name="Vavikolanu K."/>
            <person name="Mehta A."/>
            <person name="Aluvathingal J."/>
            <person name="Nadendla S."/>
            <person name="Myers T."/>
            <person name="Yan Y."/>
            <person name="Sichtig H."/>
        </authorList>
    </citation>
    <scope>NUCLEOTIDE SEQUENCE [LARGE SCALE GENOMIC DNA]</scope>
    <source>
        <strain evidence="4 6">FDAARGOS_795</strain>
        <plasmid evidence="4 6">unnamed3</plasmid>
    </source>
</reference>
<geneLocation type="plasmid" evidence="2 5">
    <name>2</name>
</geneLocation>
<reference evidence="3" key="2">
    <citation type="submission" date="2019-07" db="EMBL/GenBank/DDBJ databases">
        <title>Phylogenomic Reclassification of ATCC Bacillus Strains and Various Taxa within the Genus Bacillus.</title>
        <authorList>
            <person name="Riojas M.A."/>
            <person name="Frank A.M."/>
            <person name="Fenn S.L."/>
            <person name="King S.P."/>
            <person name="Brower S.M."/>
            <person name="Hazbon M.H."/>
        </authorList>
    </citation>
    <scope>NUCLEOTIDE SEQUENCE</scope>
    <source>
        <strain evidence="3">ATCC 35646</strain>
    </source>
</reference>
<sequence length="285" mass="32652">MCSTDSLKVEVVYEKPFRITDRGHKQEVENEERKFLQVRVSHSVEGDLLITDDLHQLKDFLHVIGVRIGSVYTEMNYETDDTLLGIFIYNPIKPVIFKEYKVGGINKLSKSNTEVTGVSGSEFIACYVDNSDLVTTIYKPKLNTENDKVEMRKHFIDRPVSTHSFILFSKEKDYIFEGKPSHKFEFICTDVAEEGELENYNSSSETEDFLTYIVKTLTQRRIAYRLTQQELADRVGLKQSAIARFEASAHTFTYPRLSTVELIATGLGMNLVLFKENEDEVGGKE</sequence>
<dbReference type="InterPro" id="IPR010982">
    <property type="entry name" value="Lambda_DNA-bd_dom_sf"/>
</dbReference>
<evidence type="ECO:0000313" key="5">
    <source>
        <dbReference type="Proteomes" id="UP000031876"/>
    </source>
</evidence>
<proteinExistence type="predicted"/>
<dbReference type="RefSeq" id="WP_000337263.1">
    <property type="nucleotide sequence ID" value="NZ_CP009334.1"/>
</dbReference>
<dbReference type="PROSITE" id="PS50943">
    <property type="entry name" value="HTH_CROC1"/>
    <property type="match status" value="1"/>
</dbReference>
<dbReference type="Proteomes" id="UP001181533">
    <property type="component" value="Unassembled WGS sequence"/>
</dbReference>
<evidence type="ECO:0000313" key="6">
    <source>
        <dbReference type="Proteomes" id="UP000501107"/>
    </source>
</evidence>
<reference evidence="2 5" key="1">
    <citation type="journal article" date="2015" name="Genome Announc.">
        <title>Complete genome sequences for 35 biothreat assay-relevant bacillus species.</title>
        <authorList>
            <person name="Johnson S.L."/>
            <person name="Daligault H.E."/>
            <person name="Davenport K.W."/>
            <person name="Jaissle J."/>
            <person name="Frey K.G."/>
            <person name="Ladner J.T."/>
            <person name="Broomall S.M."/>
            <person name="Bishop-Lilly K.A."/>
            <person name="Bruce D.C."/>
            <person name="Gibbons H.S."/>
            <person name="Coyne S.R."/>
            <person name="Lo C.C."/>
            <person name="Meincke L."/>
            <person name="Munk A.C."/>
            <person name="Koroleva G.I."/>
            <person name="Rosenzweig C.N."/>
            <person name="Palacios G.F."/>
            <person name="Redden C.L."/>
            <person name="Minogue T.D."/>
            <person name="Chain P.S."/>
        </authorList>
    </citation>
    <scope>NUCLEOTIDE SEQUENCE [LARGE SCALE GENOMIC DNA]</scope>
    <source>
        <strain evidence="2 5">HD1011</strain>
        <plasmid evidence="2 5">2</plasmid>
    </source>
</reference>
<dbReference type="SMART" id="SM00530">
    <property type="entry name" value="HTH_XRE"/>
    <property type="match status" value="1"/>
</dbReference>
<geneLocation type="plasmid" evidence="4 6">
    <name>unnamed3</name>
</geneLocation>
<evidence type="ECO:0000313" key="4">
    <source>
        <dbReference type="EMBL" id="QKH22930.1"/>
    </source>
</evidence>
<dbReference type="EMBL" id="VKQN01000001">
    <property type="protein sequence ID" value="MDR4174634.1"/>
    <property type="molecule type" value="Genomic_DNA"/>
</dbReference>
<dbReference type="SUPFAM" id="SSF47413">
    <property type="entry name" value="lambda repressor-like DNA-binding domains"/>
    <property type="match status" value="1"/>
</dbReference>
<dbReference type="EMBL" id="CP053979">
    <property type="protein sequence ID" value="QKH22930.1"/>
    <property type="molecule type" value="Genomic_DNA"/>
</dbReference>
<protein>
    <submittedName>
        <fullName evidence="4">Helix-turn-helix domain-containing protein</fullName>
    </submittedName>
    <submittedName>
        <fullName evidence="2">Helix-turn-helix family protein</fullName>
    </submittedName>
</protein>
<feature type="domain" description="HTH cro/C1-type" evidence="1">
    <location>
        <begin position="217"/>
        <end position="274"/>
    </location>
</feature>
<accession>A0A0B5NP49</accession>
<dbReference type="Proteomes" id="UP000501107">
    <property type="component" value="Plasmid unnamed3"/>
</dbReference>
<organism evidence="4 6">
    <name type="scientific">Bacillus thuringiensis</name>
    <dbReference type="NCBI Taxonomy" id="1428"/>
    <lineage>
        <taxon>Bacteria</taxon>
        <taxon>Bacillati</taxon>
        <taxon>Bacillota</taxon>
        <taxon>Bacilli</taxon>
        <taxon>Bacillales</taxon>
        <taxon>Bacillaceae</taxon>
        <taxon>Bacillus</taxon>
        <taxon>Bacillus cereus group</taxon>
    </lineage>
</organism>
<name>A0A0B5NP49_BACTU</name>
<keyword evidence="4" id="KW-0614">Plasmid</keyword>
<gene>
    <name evidence="2" type="ORF">BF38_6064</name>
    <name evidence="3" type="ORF">FO599_00630</name>
    <name evidence="4" type="ORF">FOC89_02825</name>
</gene>